<reference evidence="3" key="1">
    <citation type="journal article" date="2019" name="Int. J. Syst. Evol. Microbiol.">
        <title>The Global Catalogue of Microorganisms (GCM) 10K type strain sequencing project: providing services to taxonomists for standard genome sequencing and annotation.</title>
        <authorList>
            <consortium name="The Broad Institute Genomics Platform"/>
            <consortium name="The Broad Institute Genome Sequencing Center for Infectious Disease"/>
            <person name="Wu L."/>
            <person name="Ma J."/>
        </authorList>
    </citation>
    <scope>NUCLEOTIDE SEQUENCE [LARGE SCALE GENOMIC DNA]</scope>
    <source>
        <strain evidence="3">JCM 18304</strain>
    </source>
</reference>
<gene>
    <name evidence="2" type="ORF">GCM10023322_55900</name>
</gene>
<evidence type="ECO:0000313" key="3">
    <source>
        <dbReference type="Proteomes" id="UP001501570"/>
    </source>
</evidence>
<dbReference type="Proteomes" id="UP001501570">
    <property type="component" value="Unassembled WGS sequence"/>
</dbReference>
<organism evidence="2 3">
    <name type="scientific">Rugosimonospora acidiphila</name>
    <dbReference type="NCBI Taxonomy" id="556531"/>
    <lineage>
        <taxon>Bacteria</taxon>
        <taxon>Bacillati</taxon>
        <taxon>Actinomycetota</taxon>
        <taxon>Actinomycetes</taxon>
        <taxon>Micromonosporales</taxon>
        <taxon>Micromonosporaceae</taxon>
        <taxon>Rugosimonospora</taxon>
    </lineage>
</organism>
<comment type="caution">
    <text evidence="2">The sequence shown here is derived from an EMBL/GenBank/DDBJ whole genome shotgun (WGS) entry which is preliminary data.</text>
</comment>
<sequence length="78" mass="8625">MTERTWVSLLRRQPPRPPSRHRAKTGAALLDDDSPETGDAVGEPATTTVLDPISHRAPPDVPQRAHDHPTRVTDRGRC</sequence>
<evidence type="ECO:0000313" key="2">
    <source>
        <dbReference type="EMBL" id="GAA5193577.1"/>
    </source>
</evidence>
<protein>
    <submittedName>
        <fullName evidence="2">Uncharacterized protein</fullName>
    </submittedName>
</protein>
<feature type="compositionally biased region" description="Basic and acidic residues" evidence="1">
    <location>
        <begin position="53"/>
        <end position="78"/>
    </location>
</feature>
<feature type="region of interest" description="Disordered" evidence="1">
    <location>
        <begin position="1"/>
        <end position="78"/>
    </location>
</feature>
<dbReference type="RefSeq" id="WP_345634526.1">
    <property type="nucleotide sequence ID" value="NZ_BAABJQ010000019.1"/>
</dbReference>
<dbReference type="EMBL" id="BAABJQ010000019">
    <property type="protein sequence ID" value="GAA5193577.1"/>
    <property type="molecule type" value="Genomic_DNA"/>
</dbReference>
<proteinExistence type="predicted"/>
<keyword evidence="3" id="KW-1185">Reference proteome</keyword>
<name>A0ABP9SDS1_9ACTN</name>
<accession>A0ABP9SDS1</accession>
<evidence type="ECO:0000256" key="1">
    <source>
        <dbReference type="SAM" id="MobiDB-lite"/>
    </source>
</evidence>